<protein>
    <recommendedName>
        <fullName evidence="1">Reverse transcriptase zinc-binding domain-containing protein</fullName>
    </recommendedName>
</protein>
<dbReference type="KEGG" id="soe:110796385"/>
<evidence type="ECO:0000313" key="3">
    <source>
        <dbReference type="RefSeq" id="XP_021857139.1"/>
    </source>
</evidence>
<proteinExistence type="predicted"/>
<dbReference type="PANTHER" id="PTHR33116:SF84">
    <property type="entry name" value="RNA-DIRECTED DNA POLYMERASE"/>
    <property type="match status" value="1"/>
</dbReference>
<gene>
    <name evidence="3" type="primary">LOC110796385</name>
</gene>
<keyword evidence="2" id="KW-1185">Reference proteome</keyword>
<dbReference type="PANTHER" id="PTHR33116">
    <property type="entry name" value="REVERSE TRANSCRIPTASE ZINC-BINDING DOMAIN-CONTAINING PROTEIN-RELATED-RELATED"/>
    <property type="match status" value="1"/>
</dbReference>
<dbReference type="InterPro" id="IPR026960">
    <property type="entry name" value="RVT-Znf"/>
</dbReference>
<evidence type="ECO:0000313" key="2">
    <source>
        <dbReference type="Proteomes" id="UP000813463"/>
    </source>
</evidence>
<dbReference type="GeneID" id="110796385"/>
<reference evidence="2" key="1">
    <citation type="journal article" date="2021" name="Nat. Commun.">
        <title>Genomic analyses provide insights into spinach domestication and the genetic basis of agronomic traits.</title>
        <authorList>
            <person name="Cai X."/>
            <person name="Sun X."/>
            <person name="Xu C."/>
            <person name="Sun H."/>
            <person name="Wang X."/>
            <person name="Ge C."/>
            <person name="Zhang Z."/>
            <person name="Wang Q."/>
            <person name="Fei Z."/>
            <person name="Jiao C."/>
            <person name="Wang Q."/>
        </authorList>
    </citation>
    <scope>NUCLEOTIDE SEQUENCE [LARGE SCALE GENOMIC DNA]</scope>
    <source>
        <strain evidence="2">cv. Varoflay</strain>
    </source>
</reference>
<dbReference type="Pfam" id="PF13966">
    <property type="entry name" value="zf-RVT"/>
    <property type="match status" value="1"/>
</dbReference>
<dbReference type="OrthoDB" id="1937542at2759"/>
<dbReference type="Proteomes" id="UP000813463">
    <property type="component" value="Chromosome 4"/>
</dbReference>
<reference evidence="3" key="2">
    <citation type="submission" date="2025-08" db="UniProtKB">
        <authorList>
            <consortium name="RefSeq"/>
        </authorList>
    </citation>
    <scope>IDENTIFICATION</scope>
    <source>
        <tissue evidence="3">Leaf</tissue>
    </source>
</reference>
<evidence type="ECO:0000259" key="1">
    <source>
        <dbReference type="Pfam" id="PF13966"/>
    </source>
</evidence>
<name>A0A9R0K3I2_SPIOL</name>
<dbReference type="AlphaFoldDB" id="A0A9R0K3I2"/>
<dbReference type="RefSeq" id="XP_021857139.1">
    <property type="nucleotide sequence ID" value="XM_022001447.1"/>
</dbReference>
<feature type="domain" description="Reverse transcriptase zinc-binding" evidence="1">
    <location>
        <begin position="6"/>
        <end position="90"/>
    </location>
</feature>
<sequence length="182" mass="21440">MKHGKFSIKLMYQKRSGTHAKVPWRRLTCHNQATPNSLFILWIAIWKRLPTLDKLLQWNIVSASLCPMCQVGSESMEHIFFDCQFSAQVWQMVLKLLQFARRPVGFTDELKWVLKSCKRGGNRHKLLRMFSAESVYSLWLNRNDQVYNKHCKSPTELFREIQFRVASRLSDELCSYLLELGV</sequence>
<organism evidence="2 3">
    <name type="scientific">Spinacia oleracea</name>
    <name type="common">Spinach</name>
    <dbReference type="NCBI Taxonomy" id="3562"/>
    <lineage>
        <taxon>Eukaryota</taxon>
        <taxon>Viridiplantae</taxon>
        <taxon>Streptophyta</taxon>
        <taxon>Embryophyta</taxon>
        <taxon>Tracheophyta</taxon>
        <taxon>Spermatophyta</taxon>
        <taxon>Magnoliopsida</taxon>
        <taxon>eudicotyledons</taxon>
        <taxon>Gunneridae</taxon>
        <taxon>Pentapetalae</taxon>
        <taxon>Caryophyllales</taxon>
        <taxon>Chenopodiaceae</taxon>
        <taxon>Chenopodioideae</taxon>
        <taxon>Anserineae</taxon>
        <taxon>Spinacia</taxon>
    </lineage>
</organism>
<accession>A0A9R0K3I2</accession>